<accession>A0A5B0NDR4</accession>
<dbReference type="OrthoDB" id="10578601at2759"/>
<evidence type="ECO:0000256" key="1">
    <source>
        <dbReference type="SAM" id="MobiDB-lite"/>
    </source>
</evidence>
<dbReference type="Proteomes" id="UP000324748">
    <property type="component" value="Unassembled WGS sequence"/>
</dbReference>
<sequence length="165" mass="18048">MSRFGLDLLGRENPPPGYYSDSEHWRIQGVGQQPANLTRACYVHVTNFELGVRSRSEPWPSEHAQDPRIPLRTLGLRSERSLNPSRPSNDPGSWSDAPEPTGSSSDDPDRPPAPQSTPQSASVLPIAHQDLLKAPDAYRQAPRHQATPQSTQQPTGAPPSHPVTP</sequence>
<proteinExistence type="predicted"/>
<evidence type="ECO:0000313" key="3">
    <source>
        <dbReference type="Proteomes" id="UP000324748"/>
    </source>
</evidence>
<feature type="compositionally biased region" description="Pro residues" evidence="1">
    <location>
        <begin position="156"/>
        <end position="165"/>
    </location>
</feature>
<protein>
    <submittedName>
        <fullName evidence="2">Uncharacterized protein</fullName>
    </submittedName>
</protein>
<name>A0A5B0NDR4_PUCGR</name>
<feature type="region of interest" description="Disordered" evidence="1">
    <location>
        <begin position="52"/>
        <end position="165"/>
    </location>
</feature>
<feature type="region of interest" description="Disordered" evidence="1">
    <location>
        <begin position="1"/>
        <end position="21"/>
    </location>
</feature>
<keyword evidence="3" id="KW-1185">Reference proteome</keyword>
<evidence type="ECO:0000313" key="2">
    <source>
        <dbReference type="EMBL" id="KAA1087485.1"/>
    </source>
</evidence>
<comment type="caution">
    <text evidence="2">The sequence shown here is derived from an EMBL/GenBank/DDBJ whole genome shotgun (WGS) entry which is preliminary data.</text>
</comment>
<feature type="compositionally biased region" description="Polar residues" evidence="1">
    <location>
        <begin position="81"/>
        <end position="92"/>
    </location>
</feature>
<reference evidence="2 3" key="1">
    <citation type="submission" date="2019-05" db="EMBL/GenBank/DDBJ databases">
        <title>Emergence of the Ug99 lineage of the wheat stem rust pathogen through somatic hybridization.</title>
        <authorList>
            <person name="Li F."/>
            <person name="Upadhyaya N.M."/>
            <person name="Sperschneider J."/>
            <person name="Matny O."/>
            <person name="Nguyen-Phuc H."/>
            <person name="Mago R."/>
            <person name="Raley C."/>
            <person name="Miller M.E."/>
            <person name="Silverstein K.A.T."/>
            <person name="Henningsen E."/>
            <person name="Hirsch C.D."/>
            <person name="Visser B."/>
            <person name="Pretorius Z.A."/>
            <person name="Steffenson B.J."/>
            <person name="Schwessinger B."/>
            <person name="Dodds P.N."/>
            <person name="Figueroa M."/>
        </authorList>
    </citation>
    <scope>NUCLEOTIDE SEQUENCE [LARGE SCALE GENOMIC DNA]</scope>
    <source>
        <strain evidence="2">21-0</strain>
    </source>
</reference>
<dbReference type="EMBL" id="VSWC01000105">
    <property type="protein sequence ID" value="KAA1087485.1"/>
    <property type="molecule type" value="Genomic_DNA"/>
</dbReference>
<organism evidence="2 3">
    <name type="scientific">Puccinia graminis f. sp. tritici</name>
    <dbReference type="NCBI Taxonomy" id="56615"/>
    <lineage>
        <taxon>Eukaryota</taxon>
        <taxon>Fungi</taxon>
        <taxon>Dikarya</taxon>
        <taxon>Basidiomycota</taxon>
        <taxon>Pucciniomycotina</taxon>
        <taxon>Pucciniomycetes</taxon>
        <taxon>Pucciniales</taxon>
        <taxon>Pucciniaceae</taxon>
        <taxon>Puccinia</taxon>
    </lineage>
</organism>
<gene>
    <name evidence="2" type="ORF">PGT21_032483</name>
</gene>
<feature type="compositionally biased region" description="Polar residues" evidence="1">
    <location>
        <begin position="146"/>
        <end position="155"/>
    </location>
</feature>
<dbReference type="AlphaFoldDB" id="A0A5B0NDR4"/>